<dbReference type="GO" id="GO:0016787">
    <property type="term" value="F:hydrolase activity"/>
    <property type="evidence" value="ECO:0007669"/>
    <property type="project" value="UniProtKB-KW"/>
</dbReference>
<gene>
    <name evidence="3" type="ORF">SAMN02745172_02246</name>
</gene>
<feature type="domain" description="BD-FAE-like" evidence="2">
    <location>
        <begin position="59"/>
        <end position="156"/>
    </location>
</feature>
<dbReference type="InterPro" id="IPR050300">
    <property type="entry name" value="GDXG_lipolytic_enzyme"/>
</dbReference>
<keyword evidence="1" id="KW-0378">Hydrolase</keyword>
<evidence type="ECO:0000313" key="3">
    <source>
        <dbReference type="EMBL" id="SHO65601.1"/>
    </source>
</evidence>
<proteinExistence type="predicted"/>
<dbReference type="Pfam" id="PF20434">
    <property type="entry name" value="BD-FAE"/>
    <property type="match status" value="1"/>
</dbReference>
<organism evidence="3 4">
    <name type="scientific">Pseudoxanthobacter soli DSM 19599</name>
    <dbReference type="NCBI Taxonomy" id="1123029"/>
    <lineage>
        <taxon>Bacteria</taxon>
        <taxon>Pseudomonadati</taxon>
        <taxon>Pseudomonadota</taxon>
        <taxon>Alphaproteobacteria</taxon>
        <taxon>Hyphomicrobiales</taxon>
        <taxon>Segnochrobactraceae</taxon>
        <taxon>Pseudoxanthobacter</taxon>
    </lineage>
</organism>
<sequence length="277" mass="29905">MERYRGMDRAALDVAYNNRAVVPGWQDYLDRWAKEGKPLYAQQATARDLSYGDGPRQRLDLFLAADDDAPTCLFLHGGYWQWNDKEGQAFVARGLLAHGINAAIGEYTLAPAATMAAICGEAVAQVGFLRRELAARGRDPDRIYLAGISTGAHLMAQALAEPGVRGALLISGIYDLEPIRLSSLNGPIGMDFAEARAFSPLHQVPAETAPVIVAYGSDERPEIRRQSDDYAAVLSSLGRDVTCVPVPGCDHFSVLEQLSAPEGMLCKALASLVARTS</sequence>
<dbReference type="SUPFAM" id="SSF53474">
    <property type="entry name" value="alpha/beta-Hydrolases"/>
    <property type="match status" value="1"/>
</dbReference>
<dbReference type="InterPro" id="IPR029058">
    <property type="entry name" value="AB_hydrolase_fold"/>
</dbReference>
<dbReference type="InterPro" id="IPR049492">
    <property type="entry name" value="BD-FAE-like_dom"/>
</dbReference>
<dbReference type="RefSeq" id="WP_073628662.1">
    <property type="nucleotide sequence ID" value="NZ_FRXO01000004.1"/>
</dbReference>
<keyword evidence="4" id="KW-1185">Reference proteome</keyword>
<evidence type="ECO:0000259" key="2">
    <source>
        <dbReference type="Pfam" id="PF20434"/>
    </source>
</evidence>
<dbReference type="OrthoDB" id="9771666at2"/>
<dbReference type="EMBL" id="FRXO01000004">
    <property type="protein sequence ID" value="SHO65601.1"/>
    <property type="molecule type" value="Genomic_DNA"/>
</dbReference>
<evidence type="ECO:0000256" key="1">
    <source>
        <dbReference type="ARBA" id="ARBA00022801"/>
    </source>
</evidence>
<dbReference type="PANTHER" id="PTHR48081">
    <property type="entry name" value="AB HYDROLASE SUPERFAMILY PROTEIN C4A8.06C"/>
    <property type="match status" value="1"/>
</dbReference>
<name>A0A1M7ZL51_9HYPH</name>
<dbReference type="Proteomes" id="UP000186406">
    <property type="component" value="Unassembled WGS sequence"/>
</dbReference>
<dbReference type="AlphaFoldDB" id="A0A1M7ZL51"/>
<dbReference type="PANTHER" id="PTHR48081:SF33">
    <property type="entry name" value="KYNURENINE FORMAMIDASE"/>
    <property type="match status" value="1"/>
</dbReference>
<protein>
    <submittedName>
        <fullName evidence="3">Acetyl esterase/lipase</fullName>
    </submittedName>
</protein>
<dbReference type="STRING" id="1123029.SAMN02745172_02246"/>
<dbReference type="Gene3D" id="3.40.50.1820">
    <property type="entry name" value="alpha/beta hydrolase"/>
    <property type="match status" value="1"/>
</dbReference>
<accession>A0A1M7ZL51</accession>
<reference evidence="3 4" key="1">
    <citation type="submission" date="2016-12" db="EMBL/GenBank/DDBJ databases">
        <authorList>
            <person name="Song W.-J."/>
            <person name="Kurnit D.M."/>
        </authorList>
    </citation>
    <scope>NUCLEOTIDE SEQUENCE [LARGE SCALE GENOMIC DNA]</scope>
    <source>
        <strain evidence="3 4">DSM 19599</strain>
    </source>
</reference>
<evidence type="ECO:0000313" key="4">
    <source>
        <dbReference type="Proteomes" id="UP000186406"/>
    </source>
</evidence>